<reference evidence="2 3" key="1">
    <citation type="submission" date="2021-02" db="EMBL/GenBank/DDBJ databases">
        <title>Plant Genome Project.</title>
        <authorList>
            <person name="Zhang R.-G."/>
        </authorList>
    </citation>
    <scope>NUCLEOTIDE SEQUENCE [LARGE SCALE GENOMIC DNA]</scope>
    <source>
        <tissue evidence="2">Leaves</tissue>
    </source>
</reference>
<keyword evidence="3" id="KW-1185">Reference proteome</keyword>
<gene>
    <name evidence="2" type="ORF">JRO89_XS02G0066300</name>
</gene>
<dbReference type="InterPro" id="IPR007021">
    <property type="entry name" value="DUF659"/>
</dbReference>
<dbReference type="EMBL" id="JAFEMO010000002">
    <property type="protein sequence ID" value="KAH7575229.1"/>
    <property type="molecule type" value="Genomic_DNA"/>
</dbReference>
<feature type="domain" description="DUF659" evidence="1">
    <location>
        <begin position="196"/>
        <end position="243"/>
    </location>
</feature>
<dbReference type="PANTHER" id="PTHR32166:SF81">
    <property type="entry name" value="OS06G0658400 PROTEIN"/>
    <property type="match status" value="1"/>
</dbReference>
<dbReference type="Pfam" id="PF04937">
    <property type="entry name" value="DUF659"/>
    <property type="match status" value="1"/>
</dbReference>
<accession>A0ABQ8IFK8</accession>
<proteinExistence type="predicted"/>
<name>A0ABQ8IFK8_9ROSI</name>
<evidence type="ECO:0000313" key="2">
    <source>
        <dbReference type="EMBL" id="KAH7575229.1"/>
    </source>
</evidence>
<evidence type="ECO:0000313" key="3">
    <source>
        <dbReference type="Proteomes" id="UP000827721"/>
    </source>
</evidence>
<evidence type="ECO:0000259" key="1">
    <source>
        <dbReference type="Pfam" id="PF04937"/>
    </source>
</evidence>
<dbReference type="SUPFAM" id="SSF53098">
    <property type="entry name" value="Ribonuclease H-like"/>
    <property type="match status" value="1"/>
</dbReference>
<dbReference type="InterPro" id="IPR012337">
    <property type="entry name" value="RNaseH-like_sf"/>
</dbReference>
<dbReference type="Proteomes" id="UP000827721">
    <property type="component" value="Unassembled WGS sequence"/>
</dbReference>
<protein>
    <recommendedName>
        <fullName evidence="1">DUF659 domain-containing protein</fullName>
    </recommendedName>
</protein>
<sequence>MSDYAANASSNRSDSQLNVRDQALLWQYVTKIEKMGTGGKNISFQCNFYHQVYRGSYSRVKCYLLKTKEGGIASCSIVTSVILLELNQAVEEAELRVKQSLPRQVLLPSTMASGSSSKTCSTGASGLSFHFVRNPYYVRVFTKAYNNLIAGYVPPGYNALRTTILQKEKTSIDRMLGPIKDSWKDKSISVCSDGCPQNVVQVIADNAAACKAAGLLVEAKFQHIFWTPCVVHTLNLALKNIFSPSSHPSERWDLYKEDDTEKARAVKEKILDEYFWIDMDYIINFTAPIYEMIQIDDTDTPCLHLVYAWWDSMIEKVKIVIFRKEWKQLNEESMFFDVVHGILVERWTKSSTPLHCLVHSLNPRYYHKQWLEECPGAKKDLRKFASFSGAIEDFASADSVEDRGFMSLMKWWLFHRASTQTLQSIALKLFRQPCDGFDSMNMENSGILEIADLSIDEPDLEDVLFSSTASDSVIVDE</sequence>
<comment type="caution">
    <text evidence="2">The sequence shown here is derived from an EMBL/GenBank/DDBJ whole genome shotgun (WGS) entry which is preliminary data.</text>
</comment>
<dbReference type="PANTHER" id="PTHR32166">
    <property type="entry name" value="OSJNBA0013A04.12 PROTEIN"/>
    <property type="match status" value="1"/>
</dbReference>
<organism evidence="2 3">
    <name type="scientific">Xanthoceras sorbifolium</name>
    <dbReference type="NCBI Taxonomy" id="99658"/>
    <lineage>
        <taxon>Eukaryota</taxon>
        <taxon>Viridiplantae</taxon>
        <taxon>Streptophyta</taxon>
        <taxon>Embryophyta</taxon>
        <taxon>Tracheophyta</taxon>
        <taxon>Spermatophyta</taxon>
        <taxon>Magnoliopsida</taxon>
        <taxon>eudicotyledons</taxon>
        <taxon>Gunneridae</taxon>
        <taxon>Pentapetalae</taxon>
        <taxon>rosids</taxon>
        <taxon>malvids</taxon>
        <taxon>Sapindales</taxon>
        <taxon>Sapindaceae</taxon>
        <taxon>Xanthoceroideae</taxon>
        <taxon>Xanthoceras</taxon>
    </lineage>
</organism>